<comment type="caution">
    <text evidence="1">The sequence shown here is derived from an EMBL/GenBank/DDBJ whole genome shotgun (WGS) entry which is preliminary data.</text>
</comment>
<dbReference type="EMBL" id="CM020620">
    <property type="protein sequence ID" value="KAK1870393.1"/>
    <property type="molecule type" value="Genomic_DNA"/>
</dbReference>
<reference evidence="1" key="1">
    <citation type="submission" date="2019-11" db="EMBL/GenBank/DDBJ databases">
        <title>Nori genome reveals adaptations in red seaweeds to the harsh intertidal environment.</title>
        <authorList>
            <person name="Wang D."/>
            <person name="Mao Y."/>
        </authorList>
    </citation>
    <scope>NUCLEOTIDE SEQUENCE</scope>
    <source>
        <tissue evidence="1">Gametophyte</tissue>
    </source>
</reference>
<gene>
    <name evidence="1" type="ORF">I4F81_012855</name>
</gene>
<organism evidence="1 2">
    <name type="scientific">Pyropia yezoensis</name>
    <name type="common">Susabi-nori</name>
    <name type="synonym">Porphyra yezoensis</name>
    <dbReference type="NCBI Taxonomy" id="2788"/>
    <lineage>
        <taxon>Eukaryota</taxon>
        <taxon>Rhodophyta</taxon>
        <taxon>Bangiophyceae</taxon>
        <taxon>Bangiales</taxon>
        <taxon>Bangiaceae</taxon>
        <taxon>Pyropia</taxon>
    </lineage>
</organism>
<accession>A0ACC3CKA4</accession>
<dbReference type="Proteomes" id="UP000798662">
    <property type="component" value="Chromosome 3"/>
</dbReference>
<evidence type="ECO:0000313" key="1">
    <source>
        <dbReference type="EMBL" id="KAK1870393.1"/>
    </source>
</evidence>
<sequence length="524" mass="51082">MAATGAPTDAAGEAAPVPTLPPSPQSLPVTAVATTTVPARGGVAGDAAGGGAGGAASVSGAPAVPAGGVAVPAQTPLPLSAAIFHDGDGGDRHSGCSGSSGSSSGSSTIDGGGDDAKRGGYRGTLGRALSAVATAGRACRDVLPAVSGALTVASPFLCLAAGITALLVPAPFTAAITPRVVEGCLAATAAAMALTLTPGRVWAAATRPWLLVLSVGIEYGVAPLVAVALGHVFRLSPGLRAGLTLLGCTNGGQASNLTTYMARGDVGLSVLMTLVSSLLATVAIPGLSRLYVSGGGVSVDAAGLARSTATLVLAPLAAGVAVKAVAGRAVDAVEPLLPVVGIAAVVTVVLGSTATAAARIRDAWAEALAPALLLFALLFGVGYAVGRLVCRQGRPVATALAFEAGVKNPPLAFILALRHFSDPAVQTASAVTILALAPLFMAAAVGFRLFVNPAVRDEAPDDETPPPVDVDDLPPIPPLQAPATPPLAAASPHPTPPSDAPARPRPIATPDTVVHVGPSAQPGT</sequence>
<proteinExistence type="predicted"/>
<keyword evidence="2" id="KW-1185">Reference proteome</keyword>
<name>A0ACC3CKA4_PYRYE</name>
<protein>
    <submittedName>
        <fullName evidence="1">Uncharacterized protein</fullName>
    </submittedName>
</protein>
<evidence type="ECO:0000313" key="2">
    <source>
        <dbReference type="Proteomes" id="UP000798662"/>
    </source>
</evidence>